<dbReference type="Pfam" id="PF03480">
    <property type="entry name" value="DctP"/>
    <property type="match status" value="1"/>
</dbReference>
<evidence type="ECO:0000313" key="4">
    <source>
        <dbReference type="Proteomes" id="UP000198762"/>
    </source>
</evidence>
<feature type="signal peptide" evidence="2">
    <location>
        <begin position="1"/>
        <end position="28"/>
    </location>
</feature>
<dbReference type="PANTHER" id="PTHR33376:SF15">
    <property type="entry name" value="BLL6794 PROTEIN"/>
    <property type="match status" value="1"/>
</dbReference>
<dbReference type="Proteomes" id="UP000198762">
    <property type="component" value="Unassembled WGS sequence"/>
</dbReference>
<evidence type="ECO:0000313" key="3">
    <source>
        <dbReference type="EMBL" id="SES77184.1"/>
    </source>
</evidence>
<dbReference type="AlphaFoldDB" id="A0A1H9Z6I6"/>
<dbReference type="InterPro" id="IPR018389">
    <property type="entry name" value="DctP_fam"/>
</dbReference>
<keyword evidence="4" id="KW-1185">Reference proteome</keyword>
<dbReference type="Gene3D" id="3.40.190.170">
    <property type="entry name" value="Bacterial extracellular solute-binding protein, family 7"/>
    <property type="match status" value="1"/>
</dbReference>
<proteinExistence type="predicted"/>
<protein>
    <submittedName>
        <fullName evidence="3">TRAP-type C4-dicarboxylate transport system, substrate-binding protein</fullName>
    </submittedName>
</protein>
<dbReference type="InterPro" id="IPR038404">
    <property type="entry name" value="TRAP_DctP_sf"/>
</dbReference>
<evidence type="ECO:0000256" key="1">
    <source>
        <dbReference type="ARBA" id="ARBA00022729"/>
    </source>
</evidence>
<dbReference type="EMBL" id="FOHZ01000001">
    <property type="protein sequence ID" value="SES77184.1"/>
    <property type="molecule type" value="Genomic_DNA"/>
</dbReference>
<gene>
    <name evidence="3" type="ORF">SAMN04487962_101497</name>
</gene>
<dbReference type="PANTHER" id="PTHR33376">
    <property type="match status" value="1"/>
</dbReference>
<evidence type="ECO:0000256" key="2">
    <source>
        <dbReference type="SAM" id="SignalP"/>
    </source>
</evidence>
<dbReference type="STRING" id="430453.SAMN04487962_101497"/>
<organism evidence="3 4">
    <name type="scientific">Marinobacter segnicrescens</name>
    <dbReference type="NCBI Taxonomy" id="430453"/>
    <lineage>
        <taxon>Bacteria</taxon>
        <taxon>Pseudomonadati</taxon>
        <taxon>Pseudomonadota</taxon>
        <taxon>Gammaproteobacteria</taxon>
        <taxon>Pseudomonadales</taxon>
        <taxon>Marinobacteraceae</taxon>
        <taxon>Marinobacter</taxon>
    </lineage>
</organism>
<sequence length="386" mass="41751">MSGIRTTKTFLIGSLAATSILSSVSVGAETLKYTTGYPPNTTAAIAAEDYASYLDELSGGSLTAKVYAGSLLSFAETPSGIAHGMADSGLLFLSYSLAEFPYSNMVAELTMMLETTGVSPEKAGLAYAGAMSEFIFSDCPECTEEFVEQNQVFLGGASSPPYWLLCTTPVTDMDDMQGKRLRAGGAQWSRWAEAMGATPISVSAAETYEALSQGVIDCTMIVTTDLSVWKLDEVVTDITVQVPGGVYGGSAINNTNLDVWKKLSVDQRKALVKASAMLSAEATWGYVQEGLNNLETARSSEDIQVHEPSDALVKRSMEFIANDIEAVAASYEERFGIENAHERISGFREMLNRWSDLVEDVDDADELADLYWREAFSKVDVEHYGL</sequence>
<accession>A0A1H9Z6I6</accession>
<reference evidence="4" key="1">
    <citation type="submission" date="2016-10" db="EMBL/GenBank/DDBJ databases">
        <authorList>
            <person name="Varghese N."/>
            <person name="Submissions S."/>
        </authorList>
    </citation>
    <scope>NUCLEOTIDE SEQUENCE [LARGE SCALE GENOMIC DNA]</scope>
    <source>
        <strain evidence="4">CGMCC 1.6489</strain>
    </source>
</reference>
<dbReference type="RefSeq" id="WP_091848613.1">
    <property type="nucleotide sequence ID" value="NZ_FOHZ01000001.1"/>
</dbReference>
<dbReference type="OrthoDB" id="9177965at2"/>
<dbReference type="CDD" id="cd13666">
    <property type="entry name" value="PBP2_TRAP_DctP_like_1"/>
    <property type="match status" value="1"/>
</dbReference>
<name>A0A1H9Z6I6_9GAMM</name>
<feature type="chain" id="PRO_5011600098" evidence="2">
    <location>
        <begin position="29"/>
        <end position="386"/>
    </location>
</feature>
<dbReference type="GO" id="GO:0055085">
    <property type="term" value="P:transmembrane transport"/>
    <property type="evidence" value="ECO:0007669"/>
    <property type="project" value="InterPro"/>
</dbReference>
<keyword evidence="1 2" id="KW-0732">Signal</keyword>